<dbReference type="GO" id="GO:0006310">
    <property type="term" value="P:DNA recombination"/>
    <property type="evidence" value="ECO:0007669"/>
    <property type="project" value="UniProtKB-KW"/>
</dbReference>
<gene>
    <name evidence="6" type="ORF">RMR22_23325</name>
    <name evidence="7" type="ORF">RMS29_24610</name>
</gene>
<evidence type="ECO:0000256" key="2">
    <source>
        <dbReference type="ARBA" id="ARBA00023172"/>
    </source>
</evidence>
<protein>
    <recommendedName>
        <fullName evidence="5">Core-binding (CB) domain-containing protein</fullName>
    </recommendedName>
</protein>
<keyword evidence="1" id="KW-0229">DNA integration</keyword>
<evidence type="ECO:0000256" key="4">
    <source>
        <dbReference type="SAM" id="MobiDB-lite"/>
    </source>
</evidence>
<dbReference type="EMBL" id="JAVRAD010000017">
    <property type="protein sequence ID" value="MDX8332394.1"/>
    <property type="molecule type" value="Genomic_DNA"/>
</dbReference>
<comment type="caution">
    <text evidence="6">The sequence shown here is derived from an EMBL/GenBank/DDBJ whole genome shotgun (WGS) entry which is preliminary data.</text>
</comment>
<dbReference type="GO" id="GO:0015074">
    <property type="term" value="P:DNA integration"/>
    <property type="evidence" value="ECO:0007669"/>
    <property type="project" value="UniProtKB-KW"/>
</dbReference>
<dbReference type="InterPro" id="IPR013762">
    <property type="entry name" value="Integrase-like_cat_sf"/>
</dbReference>
<evidence type="ECO:0000259" key="5">
    <source>
        <dbReference type="PROSITE" id="PS51900"/>
    </source>
</evidence>
<evidence type="ECO:0000256" key="3">
    <source>
        <dbReference type="PROSITE-ProRule" id="PRU01248"/>
    </source>
</evidence>
<dbReference type="Gene3D" id="1.10.443.10">
    <property type="entry name" value="Intergrase catalytic core"/>
    <property type="match status" value="1"/>
</dbReference>
<feature type="domain" description="Core-binding (CB)" evidence="5">
    <location>
        <begin position="1"/>
        <end position="66"/>
    </location>
</feature>
<dbReference type="Proteomes" id="UP001277561">
    <property type="component" value="Unassembled WGS sequence"/>
</dbReference>
<organism evidence="6">
    <name type="scientific">Agrobacterium rosae</name>
    <dbReference type="NCBI Taxonomy" id="1972867"/>
    <lineage>
        <taxon>Bacteria</taxon>
        <taxon>Pseudomonadati</taxon>
        <taxon>Pseudomonadota</taxon>
        <taxon>Alphaproteobacteria</taxon>
        <taxon>Hyphomicrobiales</taxon>
        <taxon>Rhizobiaceae</taxon>
        <taxon>Rhizobium/Agrobacterium group</taxon>
        <taxon>Agrobacterium</taxon>
    </lineage>
</organism>
<feature type="region of interest" description="Disordered" evidence="4">
    <location>
        <begin position="302"/>
        <end position="349"/>
    </location>
</feature>
<accession>A0AAW9FQR1</accession>
<evidence type="ECO:0000313" key="7">
    <source>
        <dbReference type="EMBL" id="MDX8332394.1"/>
    </source>
</evidence>
<dbReference type="PROSITE" id="PS51900">
    <property type="entry name" value="CB"/>
    <property type="match status" value="1"/>
</dbReference>
<keyword evidence="3" id="KW-0238">DNA-binding</keyword>
<evidence type="ECO:0000313" key="8">
    <source>
        <dbReference type="Proteomes" id="UP001277561"/>
    </source>
</evidence>
<evidence type="ECO:0000313" key="6">
    <source>
        <dbReference type="EMBL" id="MDX8305185.1"/>
    </source>
</evidence>
<name>A0AAW9FQR1_9HYPH</name>
<dbReference type="InterPro" id="IPR011010">
    <property type="entry name" value="DNA_brk_join_enz"/>
</dbReference>
<sequence>MSVSKSTEELYGSHARRFLRWHEERGSDVSDPKRWVDALQELTVGLSKKTWRLYRNAVTWYLRETYGGVFAGTFLTATDIVEKPQTKSKKLLRHIEPLVLKEVVAALLKRTDENAHRLADLMIAMVATGLRQKEFGAAQLVARKGWVLVVENAKYRQASEGVPGRGNGPVRELHIDDSSSPALLATIERTLVWCRGREWRKTHGPNVNRIFRQVVDDLVRRRKIGSKWKRLRIYDCRHQFSANAKEHLDLMAGEVAAAMGHRSVVTAVSHYGKRSYARSGAVMVRPSSSSLAAVSEASKTKARSLVQRSELARASRSPDGQARPGTARQQDDMGIEPPTVPLREPGRDR</sequence>
<dbReference type="EMBL" id="JAVRAF010000014">
    <property type="protein sequence ID" value="MDX8305185.1"/>
    <property type="molecule type" value="Genomic_DNA"/>
</dbReference>
<dbReference type="RefSeq" id="WP_320188629.1">
    <property type="nucleotide sequence ID" value="NZ_CP192770.1"/>
</dbReference>
<keyword evidence="8" id="KW-1185">Reference proteome</keyword>
<keyword evidence="2" id="KW-0233">DNA recombination</keyword>
<dbReference type="GO" id="GO:0003677">
    <property type="term" value="F:DNA binding"/>
    <property type="evidence" value="ECO:0007669"/>
    <property type="project" value="UniProtKB-UniRule"/>
</dbReference>
<reference evidence="6 8" key="1">
    <citation type="journal article" date="2023" name="Phytobiomes J">
        <title>Deciphering the key players within the bacterial microbiota associated with aerial crown gall tumors on rhododendron: Insights into the gallobiome.</title>
        <authorList>
            <person name="Kuzmanovic N."/>
            <person name="Nesme J."/>
            <person name="Wolf J."/>
            <person name="Neumann-Schaal M."/>
            <person name="Petersen J."/>
            <person name="Fernandez-Gnecco G."/>
            <person name="Sproeer C."/>
            <person name="Bunk B."/>
            <person name="Overmann J."/>
            <person name="Sorensen S.J."/>
            <person name="Idczak E."/>
            <person name="Smalla K."/>
        </authorList>
    </citation>
    <scope>NUCLEOTIDE SEQUENCE</scope>
    <source>
        <strain evidence="6">Rho-11.1</strain>
        <strain evidence="8">rho-14.1</strain>
        <strain evidence="7">Rho-14.1</strain>
    </source>
</reference>
<dbReference type="AlphaFoldDB" id="A0AAW9FQR1"/>
<evidence type="ECO:0000256" key="1">
    <source>
        <dbReference type="ARBA" id="ARBA00022908"/>
    </source>
</evidence>
<dbReference type="SUPFAM" id="SSF56349">
    <property type="entry name" value="DNA breaking-rejoining enzymes"/>
    <property type="match status" value="1"/>
</dbReference>
<proteinExistence type="predicted"/>
<dbReference type="InterPro" id="IPR044068">
    <property type="entry name" value="CB"/>
</dbReference>